<protein>
    <submittedName>
        <fullName evidence="2">DUF4360 domain-containing protein</fullName>
    </submittedName>
</protein>
<accession>A0ABS7U349</accession>
<reference evidence="2" key="1">
    <citation type="submission" date="2021-08" db="EMBL/GenBank/DDBJ databases">
        <authorList>
            <person name="Stevens D.C."/>
        </authorList>
    </citation>
    <scope>NUCLEOTIDE SEQUENCE</scope>
    <source>
        <strain evidence="2">DSM 53165</strain>
    </source>
</reference>
<feature type="compositionally biased region" description="Acidic residues" evidence="1">
    <location>
        <begin position="27"/>
        <end position="47"/>
    </location>
</feature>
<keyword evidence="3" id="KW-1185">Reference proteome</keyword>
<evidence type="ECO:0000256" key="1">
    <source>
        <dbReference type="SAM" id="MobiDB-lite"/>
    </source>
</evidence>
<dbReference type="PANTHER" id="PTHR38847:SF1">
    <property type="entry name" value="PSEUDOURIDINE SYNTHASE RSUA_RLUA-LIKE DOMAIN-CONTAINING PROTEIN"/>
    <property type="match status" value="1"/>
</dbReference>
<comment type="caution">
    <text evidence="2">The sequence shown here is derived from an EMBL/GenBank/DDBJ whole genome shotgun (WGS) entry which is preliminary data.</text>
</comment>
<feature type="region of interest" description="Disordered" evidence="1">
    <location>
        <begin position="26"/>
        <end position="51"/>
    </location>
</feature>
<evidence type="ECO:0000313" key="3">
    <source>
        <dbReference type="Proteomes" id="UP001139031"/>
    </source>
</evidence>
<dbReference type="PANTHER" id="PTHR38847">
    <property type="match status" value="1"/>
</dbReference>
<dbReference type="InterPro" id="IPR025649">
    <property type="entry name" value="DUF4360"/>
</dbReference>
<dbReference type="Proteomes" id="UP001139031">
    <property type="component" value="Unassembled WGS sequence"/>
</dbReference>
<dbReference type="Pfam" id="PF14273">
    <property type="entry name" value="DUF4360"/>
    <property type="match status" value="1"/>
</dbReference>
<proteinExistence type="predicted"/>
<name>A0ABS7U349_9BACT</name>
<evidence type="ECO:0000313" key="2">
    <source>
        <dbReference type="EMBL" id="MBZ5714875.1"/>
    </source>
</evidence>
<sequence length="222" mass="24405">MLSIHTFLKAQAALLGLLASLGAPDREGDEPFDAGDSGAEPELESEPLEAKPPKGFAIESVTVGGSGCPNDSDVTVEKKRFRAVYHTMVLKNPQGPALQSTHCVVSLSLRIPEGWQFAPAEVGIRTSADLADRITARVTSKYFFAGDPLSVTLKREFRGKYDDEEVHFEKIPEDSLVWSPCGEPTIFAFNASLQLNATKNEDGNGEVRVKAQRISRWRWRKC</sequence>
<dbReference type="EMBL" id="JAIRAU010000052">
    <property type="protein sequence ID" value="MBZ5714875.1"/>
    <property type="molecule type" value="Genomic_DNA"/>
</dbReference>
<dbReference type="RefSeq" id="WP_224196607.1">
    <property type="nucleotide sequence ID" value="NZ_JAIRAU010000052.1"/>
</dbReference>
<gene>
    <name evidence="2" type="ORF">K7C98_37055</name>
</gene>
<organism evidence="2 3">
    <name type="scientific">Nannocystis pusilla</name>
    <dbReference type="NCBI Taxonomy" id="889268"/>
    <lineage>
        <taxon>Bacteria</taxon>
        <taxon>Pseudomonadati</taxon>
        <taxon>Myxococcota</taxon>
        <taxon>Polyangia</taxon>
        <taxon>Nannocystales</taxon>
        <taxon>Nannocystaceae</taxon>
        <taxon>Nannocystis</taxon>
    </lineage>
</organism>